<dbReference type="EMBL" id="JBGBPQ010000006">
    <property type="protein sequence ID" value="KAL1522447.1"/>
    <property type="molecule type" value="Genomic_DNA"/>
</dbReference>
<dbReference type="GO" id="GO:0046872">
    <property type="term" value="F:metal ion binding"/>
    <property type="evidence" value="ECO:0007669"/>
    <property type="project" value="UniProtKB-KW"/>
</dbReference>
<reference evidence="6 7" key="1">
    <citation type="journal article" date="2024" name="Science">
        <title>Giant polyketide synthase enzymes in the biosynthesis of giant marine polyether toxins.</title>
        <authorList>
            <person name="Fallon T.R."/>
            <person name="Shende V.V."/>
            <person name="Wierzbicki I.H."/>
            <person name="Pendleton A.L."/>
            <person name="Watervoot N.F."/>
            <person name="Auber R.P."/>
            <person name="Gonzalez D.J."/>
            <person name="Wisecaver J.H."/>
            <person name="Moore B.S."/>
        </authorList>
    </citation>
    <scope>NUCLEOTIDE SEQUENCE [LARGE SCALE GENOMIC DNA]</scope>
    <source>
        <strain evidence="6 7">12B1</strain>
    </source>
</reference>
<dbReference type="InterPro" id="IPR008380">
    <property type="entry name" value="HAD-SF_hydro_IG_5-nucl"/>
</dbReference>
<dbReference type="SUPFAM" id="SSF56784">
    <property type="entry name" value="HAD-like"/>
    <property type="match status" value="1"/>
</dbReference>
<dbReference type="Gene3D" id="3.40.50.1000">
    <property type="entry name" value="HAD superfamily/HAD-like"/>
    <property type="match status" value="1"/>
</dbReference>
<dbReference type="GO" id="GO:0008253">
    <property type="term" value="F:5'-nucleotidase activity"/>
    <property type="evidence" value="ECO:0007669"/>
    <property type="project" value="TreeGrafter"/>
</dbReference>
<dbReference type="Pfam" id="PF05761">
    <property type="entry name" value="5_nucleotid"/>
    <property type="match status" value="1"/>
</dbReference>
<keyword evidence="3" id="KW-0378">Hydrolase</keyword>
<evidence type="ECO:0000256" key="3">
    <source>
        <dbReference type="ARBA" id="ARBA00022801"/>
    </source>
</evidence>
<dbReference type="Proteomes" id="UP001515480">
    <property type="component" value="Unassembled WGS sequence"/>
</dbReference>
<comment type="caution">
    <text evidence="6">The sequence shown here is derived from an EMBL/GenBank/DDBJ whole genome shotgun (WGS) entry which is preliminary data.</text>
</comment>
<organism evidence="6 7">
    <name type="scientific">Prymnesium parvum</name>
    <name type="common">Toxic golden alga</name>
    <dbReference type="NCBI Taxonomy" id="97485"/>
    <lineage>
        <taxon>Eukaryota</taxon>
        <taxon>Haptista</taxon>
        <taxon>Haptophyta</taxon>
        <taxon>Prymnesiophyceae</taxon>
        <taxon>Prymnesiales</taxon>
        <taxon>Prymnesiaceae</taxon>
        <taxon>Prymnesium</taxon>
    </lineage>
</organism>
<comment type="similarity">
    <text evidence="1">Belongs to the 5'(3')-deoxyribonucleotidase family.</text>
</comment>
<feature type="transmembrane region" description="Helical" evidence="5">
    <location>
        <begin position="12"/>
        <end position="30"/>
    </location>
</feature>
<protein>
    <recommendedName>
        <fullName evidence="8">5'-nucleotidase</fullName>
    </recommendedName>
</protein>
<name>A0AB34JMN9_PRYPA</name>
<dbReference type="AlphaFoldDB" id="A0AB34JMN9"/>
<dbReference type="NCBIfam" id="TIGR02244">
    <property type="entry name" value="HAD-IG-Ncltidse"/>
    <property type="match status" value="1"/>
</dbReference>
<dbReference type="PANTHER" id="PTHR12103">
    <property type="entry name" value="5'-NUCLEOTIDASE DOMAIN-CONTAINING"/>
    <property type="match status" value="1"/>
</dbReference>
<evidence type="ECO:0000256" key="1">
    <source>
        <dbReference type="ARBA" id="ARBA00009589"/>
    </source>
</evidence>
<keyword evidence="5" id="KW-0812">Transmembrane</keyword>
<evidence type="ECO:0008006" key="8">
    <source>
        <dbReference type="Google" id="ProtNLM"/>
    </source>
</evidence>
<proteinExistence type="inferred from homology"/>
<sequence length="800" mass="90381">MEKRFQTDCFPFRLFITVLGQCCVDAYYLYCYLYNVKLSNLDFKTACRRMFFAMMHNKLDEIDAGTVDPSDLYSISTPKYNPRPNVSSAAPEEHIIVPFKMIEGYDGAAQQWCAVCGVKVTTACAKCSTRDFILPLHPLKTKPDGEHSPLCPPFRLTPLGLAPLVPTLPATMRSLTLRFAHTIAALAAFSDAALVRVPPAFHSARRARPTLLSDETLLPEATAKAAQVISGAGGVSFTPSEGTDVLGSDYTNYEKLLEEPPEPLSDDATEKLMAEMAFVEQGFSADPNVRGVFCTRSLDLNQIKVIGYDMDYTLIDYKMELWEERAYYYSKELLRTKGFPVSGLTFNPELVTRGLIIDKECGNLLKVDRFGYVRRGMHGTRHLSKRELLEEYGRLSVDLRDSRWTFLNTLFSVSEGVLYAQLIDRLDSGQLLAECKPPFEPSRCSTYEQLFSAVSRALFKAHVQGSLKQEIMEDPMRFVNCDPAFPRVLLDQRNAGKKLCLITNSDWIYTNKLMSTTYDLFLPEGMVWKDLFDLIIVSAMKPDFFSESRRPLYEMVTPDGLLREHFRFEVGKAYAGGNAQLVEKCFDVSGPQVLYVGDHIFTDVNIAKRGMRWRTCVILQELELEIAGIWQGREVGRKLDEMRRHKEQLATVCNYMLNELRRFDAGSPTTIISDDATSEGTPSSKRMHVVAAIARLQSAVQEKDDKIQELMRLSGAHVNVHWGYMSRAGFADKSHLMRQIEKYADIYTSRVSNLLIYTPYKHFLSPRQSLAHDGPPIDVEAVMSKAGAHDTKFPNNESLL</sequence>
<keyword evidence="2" id="KW-0479">Metal-binding</keyword>
<dbReference type="InterPro" id="IPR023214">
    <property type="entry name" value="HAD_sf"/>
</dbReference>
<evidence type="ECO:0000313" key="6">
    <source>
        <dbReference type="EMBL" id="KAL1522447.1"/>
    </source>
</evidence>
<accession>A0AB34JMN9</accession>
<keyword evidence="4" id="KW-0460">Magnesium</keyword>
<dbReference type="InterPro" id="IPR036412">
    <property type="entry name" value="HAD-like_sf"/>
</dbReference>
<evidence type="ECO:0000256" key="5">
    <source>
        <dbReference type="SAM" id="Phobius"/>
    </source>
</evidence>
<keyword evidence="7" id="KW-1185">Reference proteome</keyword>
<dbReference type="PANTHER" id="PTHR12103:SF22">
    <property type="entry name" value="HAD-SUPERFAMILY HYDROLASE, SUBFAMILY IG, 5'-NUCLEOTIDASE"/>
    <property type="match status" value="1"/>
</dbReference>
<keyword evidence="5" id="KW-0472">Membrane</keyword>
<evidence type="ECO:0000313" key="7">
    <source>
        <dbReference type="Proteomes" id="UP001515480"/>
    </source>
</evidence>
<evidence type="ECO:0000256" key="2">
    <source>
        <dbReference type="ARBA" id="ARBA00022723"/>
    </source>
</evidence>
<evidence type="ECO:0000256" key="4">
    <source>
        <dbReference type="ARBA" id="ARBA00022842"/>
    </source>
</evidence>
<gene>
    <name evidence="6" type="ORF">AB1Y20_017435</name>
</gene>
<keyword evidence="5" id="KW-1133">Transmembrane helix</keyword>